<evidence type="ECO:0000259" key="1">
    <source>
        <dbReference type="Pfam" id="PF12697"/>
    </source>
</evidence>
<dbReference type="Proteomes" id="UP000295565">
    <property type="component" value="Unassembled WGS sequence"/>
</dbReference>
<feature type="domain" description="AB hydrolase-1" evidence="1">
    <location>
        <begin position="14"/>
        <end position="238"/>
    </location>
</feature>
<dbReference type="SUPFAM" id="SSF53474">
    <property type="entry name" value="alpha/beta-Hydrolases"/>
    <property type="match status" value="1"/>
</dbReference>
<dbReference type="OrthoDB" id="5290302at2"/>
<dbReference type="AlphaFoldDB" id="A0A4R1JA97"/>
<evidence type="ECO:0000313" key="2">
    <source>
        <dbReference type="EMBL" id="TCK47404.1"/>
    </source>
</evidence>
<dbReference type="Pfam" id="PF12697">
    <property type="entry name" value="Abhydrolase_6"/>
    <property type="match status" value="1"/>
</dbReference>
<reference evidence="2 3" key="1">
    <citation type="submission" date="2019-03" db="EMBL/GenBank/DDBJ databases">
        <title>Genomic Encyclopedia of Type Strains, Phase IV (KMG-IV): sequencing the most valuable type-strain genomes for metagenomic binning, comparative biology and taxonomic classification.</title>
        <authorList>
            <person name="Goeker M."/>
        </authorList>
    </citation>
    <scope>NUCLEOTIDE SEQUENCE [LARGE SCALE GENOMIC DNA]</scope>
    <source>
        <strain evidence="2 3">DSM 18577</strain>
    </source>
</reference>
<keyword evidence="3" id="KW-1185">Reference proteome</keyword>
<name>A0A4R1JA97_9GAMM</name>
<dbReference type="Gene3D" id="3.40.50.1820">
    <property type="entry name" value="alpha/beta hydrolase"/>
    <property type="match status" value="1"/>
</dbReference>
<dbReference type="InterPro" id="IPR000073">
    <property type="entry name" value="AB_hydrolase_1"/>
</dbReference>
<dbReference type="InterPro" id="IPR029058">
    <property type="entry name" value="AB_hydrolase_fold"/>
</dbReference>
<protein>
    <submittedName>
        <fullName evidence="2">Pimeloyl-ACP methyl ester carboxylesterase</fullName>
    </submittedName>
</protein>
<proteinExistence type="predicted"/>
<organism evidence="2 3">
    <name type="scientific">Celerinatantimonas diazotrophica</name>
    <dbReference type="NCBI Taxonomy" id="412034"/>
    <lineage>
        <taxon>Bacteria</taxon>
        <taxon>Pseudomonadati</taxon>
        <taxon>Pseudomonadota</taxon>
        <taxon>Gammaproteobacteria</taxon>
        <taxon>Celerinatantimonadaceae</taxon>
        <taxon>Celerinatantimonas</taxon>
    </lineage>
</organism>
<sequence>MTEEKQLLDHFSPVVLIRGLLGENYYWLRFQQILEQTLQRKVVLVSLREQLSSQTQSCADLVETFRTQLYEQTQGYSCHLVSLSLGANVALQWQHQFSDEIKSVTLINPLVIDREHRWHPRLWWILLKILVLSVLTSSQSRRWFKRLSAWPGLHPELTEMTNSLALRCEPLVKQIKLFMQSGSSFSPKGSLQLLVSRHDHWVHSSLSYALAAKWQVPLFPHLSAGHDLALDDPRWVCEKLTDWVTHYD</sequence>
<dbReference type="RefSeq" id="WP_131913226.1">
    <property type="nucleotide sequence ID" value="NZ_OU594967.1"/>
</dbReference>
<evidence type="ECO:0000313" key="3">
    <source>
        <dbReference type="Proteomes" id="UP000295565"/>
    </source>
</evidence>
<gene>
    <name evidence="2" type="ORF">EV690_2427</name>
</gene>
<comment type="caution">
    <text evidence="2">The sequence shown here is derived from an EMBL/GenBank/DDBJ whole genome shotgun (WGS) entry which is preliminary data.</text>
</comment>
<dbReference type="EMBL" id="SMGD01000014">
    <property type="protein sequence ID" value="TCK47404.1"/>
    <property type="molecule type" value="Genomic_DNA"/>
</dbReference>
<accession>A0A4R1JA97</accession>